<evidence type="ECO:0000313" key="4">
    <source>
        <dbReference type="Proteomes" id="UP001060018"/>
    </source>
</evidence>
<evidence type="ECO:0000313" key="3">
    <source>
        <dbReference type="Proteomes" id="UP000320717"/>
    </source>
</evidence>
<keyword evidence="3" id="KW-1185">Reference proteome</keyword>
<evidence type="ECO:0000313" key="2">
    <source>
        <dbReference type="EMBL" id="UUX58279.1"/>
    </source>
</evidence>
<dbReference type="EMBL" id="CP102487">
    <property type="protein sequence ID" value="UUX58279.1"/>
    <property type="molecule type" value="Genomic_DNA"/>
</dbReference>
<gene>
    <name evidence="1" type="ORF">FQA45_07525</name>
    <name evidence="2" type="ORF">NUH22_13355</name>
</gene>
<name>A0A5B8IIW3_9MICC</name>
<dbReference type="AlphaFoldDB" id="A0A5B8IIW3"/>
<dbReference type="Gene3D" id="6.10.140.1430">
    <property type="match status" value="1"/>
</dbReference>
<reference evidence="2" key="2">
    <citation type="journal article" date="2022" name="Pest Manag. Sci.">
        <title>Glutamicibacter halophytocola-mediated host fitness of potato tuber moth on Solanaceae crops.</title>
        <authorList>
            <person name="Wang W."/>
            <person name="Xiao G."/>
            <person name="Du G."/>
            <person name="Chang L."/>
            <person name="Yang Y."/>
            <person name="Ye J."/>
            <person name="Chen B."/>
        </authorList>
    </citation>
    <scope>NUCLEOTIDE SEQUENCE</scope>
    <source>
        <strain evidence="2">S2</strain>
    </source>
</reference>
<sequence length="60" mass="6421">MGFLDDAKKKLGEAVENAKEFAGDATENIKDFAADAQEKIGEKVDEFKNGDSNDGPSDQA</sequence>
<dbReference type="Proteomes" id="UP000320717">
    <property type="component" value="Chromosome"/>
</dbReference>
<protein>
    <submittedName>
        <fullName evidence="1">CsbD family protein</fullName>
    </submittedName>
</protein>
<dbReference type="OrthoDB" id="5125103at2"/>
<dbReference type="KEGG" id="gar:AOZ07_13630"/>
<dbReference type="Proteomes" id="UP001060018">
    <property type="component" value="Chromosome"/>
</dbReference>
<proteinExistence type="predicted"/>
<reference evidence="1 3" key="1">
    <citation type="submission" date="2019-07" db="EMBL/GenBank/DDBJ databases">
        <title>Complete Genome Sequence of drought tolerant Plant Growth-Promoting Rhizobacterium Glutamicibacter halophytocola DR408.</title>
        <authorList>
            <person name="Nishu S.D."/>
            <person name="Lee T.K."/>
        </authorList>
    </citation>
    <scope>NUCLEOTIDE SEQUENCE [LARGE SCALE GENOMIC DNA]</scope>
    <source>
        <strain evidence="1 3">DR408</strain>
    </source>
</reference>
<organism evidence="2 4">
    <name type="scientific">Glutamicibacter halophytocola</name>
    <dbReference type="NCBI Taxonomy" id="1933880"/>
    <lineage>
        <taxon>Bacteria</taxon>
        <taxon>Bacillati</taxon>
        <taxon>Actinomycetota</taxon>
        <taxon>Actinomycetes</taxon>
        <taxon>Micrococcales</taxon>
        <taxon>Micrococcaceae</taxon>
        <taxon>Glutamicibacter</taxon>
    </lineage>
</organism>
<dbReference type="EMBL" id="CP042260">
    <property type="protein sequence ID" value="QDY66172.1"/>
    <property type="molecule type" value="Genomic_DNA"/>
</dbReference>
<accession>A0A5B8IIW3</accession>
<dbReference type="RefSeq" id="WP_060702478.1">
    <property type="nucleotide sequence ID" value="NZ_CP012750.1"/>
</dbReference>
<evidence type="ECO:0000313" key="1">
    <source>
        <dbReference type="EMBL" id="QDY66172.1"/>
    </source>
</evidence>